<gene>
    <name evidence="2" type="ORF">CP373A1_15385</name>
</gene>
<dbReference type="OrthoDB" id="9799090at2"/>
<proteinExistence type="predicted"/>
<keyword evidence="1" id="KW-0812">Transmembrane</keyword>
<dbReference type="Proteomes" id="UP000092714">
    <property type="component" value="Unassembled WGS sequence"/>
</dbReference>
<protein>
    <submittedName>
        <fullName evidence="2">Uncharacterized protein</fullName>
    </submittedName>
</protein>
<dbReference type="RefSeq" id="WP_065254796.1">
    <property type="nucleotide sequence ID" value="NZ_CABHIH010000001.1"/>
</dbReference>
<reference evidence="2 3" key="1">
    <citation type="submission" date="2016-06" db="EMBL/GenBank/DDBJ databases">
        <authorList>
            <person name="Kjaerup R.B."/>
            <person name="Dalgaard T.S."/>
            <person name="Juul-Madsen H.R."/>
        </authorList>
    </citation>
    <scope>NUCLEOTIDE SEQUENCE [LARGE SCALE GENOMIC DNA]</scope>
    <source>
        <strain evidence="2 3">373-A1</strain>
    </source>
</reference>
<comment type="caution">
    <text evidence="2">The sequence shown here is derived from an EMBL/GenBank/DDBJ whole genome shotgun (WGS) entry which is preliminary data.</text>
</comment>
<keyword evidence="1" id="KW-0472">Membrane</keyword>
<organism evidence="2 3">
    <name type="scientific">Clostridium paraputrificum</name>
    <dbReference type="NCBI Taxonomy" id="29363"/>
    <lineage>
        <taxon>Bacteria</taxon>
        <taxon>Bacillati</taxon>
        <taxon>Bacillota</taxon>
        <taxon>Clostridia</taxon>
        <taxon>Eubacteriales</taxon>
        <taxon>Clostridiaceae</taxon>
        <taxon>Clostridium</taxon>
    </lineage>
</organism>
<name>A0A1B8RL70_9CLOT</name>
<accession>A0A1B8RL70</accession>
<evidence type="ECO:0000313" key="3">
    <source>
        <dbReference type="Proteomes" id="UP000092714"/>
    </source>
</evidence>
<evidence type="ECO:0000256" key="1">
    <source>
        <dbReference type="SAM" id="Phobius"/>
    </source>
</evidence>
<feature type="transmembrane region" description="Helical" evidence="1">
    <location>
        <begin position="35"/>
        <end position="57"/>
    </location>
</feature>
<evidence type="ECO:0000313" key="2">
    <source>
        <dbReference type="EMBL" id="OBY09484.1"/>
    </source>
</evidence>
<feature type="transmembrane region" description="Helical" evidence="1">
    <location>
        <begin position="7"/>
        <end position="29"/>
    </location>
</feature>
<dbReference type="EMBL" id="MAPZ01000031">
    <property type="protein sequence ID" value="OBY09484.1"/>
    <property type="molecule type" value="Genomic_DNA"/>
</dbReference>
<keyword evidence="1" id="KW-1133">Transmembrane helix</keyword>
<sequence length="240" mass="28659">MKKDRYMFKFILALIVASLILYLINYAIFKDLHHIGMFFTEDLAFIPIEVLVTVLIIERALEKREKKHKLQKINLLIEIFFEEVGNQLLRTIAKRDNGCDELCSVIPKIGDSIIKDFNEIKERIERYSCKLNFNKEDIEDIYTNLNENKETLFRFIENPYLDEHDIFTDLLQAAVHLHSEIKLRKSKGDLTSEDISHLNSDILRLYKYLTKEWIVYMKYIEKEYPFLYSFALKNIPFKQC</sequence>
<keyword evidence="3" id="KW-1185">Reference proteome</keyword>
<dbReference type="AlphaFoldDB" id="A0A1B8RL70"/>
<dbReference type="eggNOG" id="ENOG5030AIC">
    <property type="taxonomic scope" value="Bacteria"/>
</dbReference>